<proteinExistence type="predicted"/>
<comment type="caution">
    <text evidence="2">The sequence shown here is derived from an EMBL/GenBank/DDBJ whole genome shotgun (WGS) entry which is preliminary data.</text>
</comment>
<protein>
    <submittedName>
        <fullName evidence="2">Uncharacterized protein</fullName>
    </submittedName>
</protein>
<accession>A0ABR3V0K5</accession>
<keyword evidence="3" id="KW-1185">Reference proteome</keyword>
<sequence>MPKETKGDDVKDVINKLDRFARDPSFVRSLDDYQLQQMFRTLKAIIVKSINSEQATVITTTTYASNPLGTASTNDPVPPPTNPTASSARPDYSISTTAPPPIIYPTAPIDVTPTAV</sequence>
<organism evidence="2 3">
    <name type="scientific">Humicola insolens</name>
    <name type="common">Soft-rot fungus</name>
    <dbReference type="NCBI Taxonomy" id="85995"/>
    <lineage>
        <taxon>Eukaryota</taxon>
        <taxon>Fungi</taxon>
        <taxon>Dikarya</taxon>
        <taxon>Ascomycota</taxon>
        <taxon>Pezizomycotina</taxon>
        <taxon>Sordariomycetes</taxon>
        <taxon>Sordariomycetidae</taxon>
        <taxon>Sordariales</taxon>
        <taxon>Chaetomiaceae</taxon>
        <taxon>Mycothermus</taxon>
    </lineage>
</organism>
<evidence type="ECO:0000313" key="3">
    <source>
        <dbReference type="Proteomes" id="UP001583172"/>
    </source>
</evidence>
<evidence type="ECO:0000313" key="2">
    <source>
        <dbReference type="EMBL" id="KAL1835339.1"/>
    </source>
</evidence>
<feature type="region of interest" description="Disordered" evidence="1">
    <location>
        <begin position="65"/>
        <end position="116"/>
    </location>
</feature>
<gene>
    <name evidence="2" type="ORF">VTJ49DRAFT_6978</name>
</gene>
<dbReference type="EMBL" id="JAZGSY010000725">
    <property type="protein sequence ID" value="KAL1835339.1"/>
    <property type="molecule type" value="Genomic_DNA"/>
</dbReference>
<name>A0ABR3V0K5_HUMIN</name>
<feature type="compositionally biased region" description="Low complexity" evidence="1">
    <location>
        <begin position="83"/>
        <end position="97"/>
    </location>
</feature>
<reference evidence="2 3" key="1">
    <citation type="journal article" date="2024" name="Commun. Biol.">
        <title>Comparative genomic analysis of thermophilic fungi reveals convergent evolutionary adaptations and gene losses.</title>
        <authorList>
            <person name="Steindorff A.S."/>
            <person name="Aguilar-Pontes M.V."/>
            <person name="Robinson A.J."/>
            <person name="Andreopoulos B."/>
            <person name="LaButti K."/>
            <person name="Kuo A."/>
            <person name="Mondo S."/>
            <person name="Riley R."/>
            <person name="Otillar R."/>
            <person name="Haridas S."/>
            <person name="Lipzen A."/>
            <person name="Grimwood J."/>
            <person name="Schmutz J."/>
            <person name="Clum A."/>
            <person name="Reid I.D."/>
            <person name="Moisan M.C."/>
            <person name="Butler G."/>
            <person name="Nguyen T.T.M."/>
            <person name="Dewar K."/>
            <person name="Conant G."/>
            <person name="Drula E."/>
            <person name="Henrissat B."/>
            <person name="Hansel C."/>
            <person name="Singer S."/>
            <person name="Hutchinson M.I."/>
            <person name="de Vries R.P."/>
            <person name="Natvig D.O."/>
            <person name="Powell A.J."/>
            <person name="Tsang A."/>
            <person name="Grigoriev I.V."/>
        </authorList>
    </citation>
    <scope>NUCLEOTIDE SEQUENCE [LARGE SCALE GENOMIC DNA]</scope>
    <source>
        <strain evidence="2 3">CBS 620.91</strain>
    </source>
</reference>
<dbReference type="Proteomes" id="UP001583172">
    <property type="component" value="Unassembled WGS sequence"/>
</dbReference>
<evidence type="ECO:0000256" key="1">
    <source>
        <dbReference type="SAM" id="MobiDB-lite"/>
    </source>
</evidence>